<keyword evidence="1" id="KW-1185">Reference proteome</keyword>
<dbReference type="Proteomes" id="UP000887564">
    <property type="component" value="Unplaced"/>
</dbReference>
<evidence type="ECO:0000313" key="1">
    <source>
        <dbReference type="Proteomes" id="UP000887564"/>
    </source>
</evidence>
<dbReference type="WBParaSite" id="PEQ_0000790401-mRNA-1">
    <property type="protein sequence ID" value="PEQ_0000790401-mRNA-1"/>
    <property type="gene ID" value="PEQ_0000790401"/>
</dbReference>
<reference evidence="2" key="1">
    <citation type="submission" date="2022-11" db="UniProtKB">
        <authorList>
            <consortium name="WormBaseParasite"/>
        </authorList>
    </citation>
    <scope>IDENTIFICATION</scope>
</reference>
<accession>A0A914RN23</accession>
<sequence>MQLFQWVNSIQKPCKYRTVADSDTLMIDNHATIILIGKMRLADSANQRCASSEGLYVYR</sequence>
<evidence type="ECO:0000313" key="2">
    <source>
        <dbReference type="WBParaSite" id="PEQ_0000790401-mRNA-1"/>
    </source>
</evidence>
<organism evidence="1 2">
    <name type="scientific">Parascaris equorum</name>
    <name type="common">Equine roundworm</name>
    <dbReference type="NCBI Taxonomy" id="6256"/>
    <lineage>
        <taxon>Eukaryota</taxon>
        <taxon>Metazoa</taxon>
        <taxon>Ecdysozoa</taxon>
        <taxon>Nematoda</taxon>
        <taxon>Chromadorea</taxon>
        <taxon>Rhabditida</taxon>
        <taxon>Spirurina</taxon>
        <taxon>Ascaridomorpha</taxon>
        <taxon>Ascaridoidea</taxon>
        <taxon>Ascarididae</taxon>
        <taxon>Parascaris</taxon>
    </lineage>
</organism>
<proteinExistence type="predicted"/>
<protein>
    <submittedName>
        <fullName evidence="2">Uncharacterized protein</fullName>
    </submittedName>
</protein>
<name>A0A914RN23_PAREQ</name>
<dbReference type="AlphaFoldDB" id="A0A914RN23"/>